<dbReference type="EMBL" id="CP114014">
    <property type="protein sequence ID" value="XAY03371.1"/>
    <property type="molecule type" value="Genomic_DNA"/>
</dbReference>
<proteinExistence type="predicted"/>
<gene>
    <name evidence="1" type="ORF">DSM112329_00185</name>
</gene>
<reference evidence="1" key="1">
    <citation type="submission" date="2022-12" db="EMBL/GenBank/DDBJ databases">
        <title>Paraconexibacter alkalitolerans sp. nov. and Baekduia alba sp. nov., isolated from soil and emended description of the genera Paraconexibacter (Chun et al., 2020) and Baekduia (An et al., 2020).</title>
        <authorList>
            <person name="Vieira S."/>
            <person name="Huber K.J."/>
            <person name="Geppert A."/>
            <person name="Wolf J."/>
            <person name="Neumann-Schaal M."/>
            <person name="Muesken M."/>
            <person name="Overmann J."/>
        </authorList>
    </citation>
    <scope>NUCLEOTIDE SEQUENCE</scope>
    <source>
        <strain evidence="1">AEG42_29</strain>
    </source>
</reference>
<dbReference type="KEGG" id="parq:DSM112329_00185"/>
<name>A0AAU7ANZ3_9ACTN</name>
<protein>
    <submittedName>
        <fullName evidence="1">Uncharacterized protein</fullName>
    </submittedName>
</protein>
<sequence length="88" mass="9152">MRDTSEMAEVLDELRSRIQAYNATCDLINAGRAIVGPTDGEAPLLEADRLRVVAALAACEEAGYTSAELDLVLAEANASSVSPSPSAS</sequence>
<evidence type="ECO:0000313" key="1">
    <source>
        <dbReference type="EMBL" id="XAY03371.1"/>
    </source>
</evidence>
<organism evidence="1">
    <name type="scientific">Paraconexibacter sp. AEG42_29</name>
    <dbReference type="NCBI Taxonomy" id="2997339"/>
    <lineage>
        <taxon>Bacteria</taxon>
        <taxon>Bacillati</taxon>
        <taxon>Actinomycetota</taxon>
        <taxon>Thermoleophilia</taxon>
        <taxon>Solirubrobacterales</taxon>
        <taxon>Paraconexibacteraceae</taxon>
        <taxon>Paraconexibacter</taxon>
    </lineage>
</organism>
<accession>A0AAU7ANZ3</accession>
<dbReference type="RefSeq" id="WP_354699925.1">
    <property type="nucleotide sequence ID" value="NZ_CP114014.1"/>
</dbReference>
<dbReference type="AlphaFoldDB" id="A0AAU7ANZ3"/>